<dbReference type="InterPro" id="IPR050767">
    <property type="entry name" value="Sel1_AlgK"/>
</dbReference>
<dbReference type="PANTHER" id="PTHR11102">
    <property type="entry name" value="SEL-1-LIKE PROTEIN"/>
    <property type="match status" value="1"/>
</dbReference>
<sequence length="386" mass="43300">MIKYEKKYTDKSFDIDKCRESAQSSYVPAQYQLGQCYEEGIGVERNLARAFKLFWLASDKYRPAKERLDKDSYQGQLAKWLKNYQILGLDMFLLYSYQGQLAKWLKKAVSGKQLSGADLAEALCMLGSCYQYGWGVDCDMASAVEWWQKAADMGDAYANDRLGYCYSLGQGGLPKDAQQSFVHYLKAAEDGYSKGYFSVGLCYKEGDGVEHDDEKAFGWFNKAARHDNPMAWVELGHCYAAGSGTAQDYGKAVEWYRKVVDLGGHAFPDALRGLGNCYAAGHGVEPDWNKAVELYRQAAKADDPESQYLLARCYAEGHGVEKDMAEAVRLYKKAATNVNENKGYYGHPEAMRCLGDCYANGEGVRKNAKQADSWYAKAAEREQEPL</sequence>
<dbReference type="Proteomes" id="UP000501982">
    <property type="component" value="Chromosome"/>
</dbReference>
<dbReference type="AlphaFoldDB" id="A0A7L5EIX8"/>
<dbReference type="RefSeq" id="WP_170106174.1">
    <property type="nucleotide sequence ID" value="NZ_CP051672.1"/>
</dbReference>
<evidence type="ECO:0000313" key="2">
    <source>
        <dbReference type="Proteomes" id="UP000501982"/>
    </source>
</evidence>
<accession>A0A7L5EIX8</accession>
<gene>
    <name evidence="1" type="ORF">HHO38_17930</name>
</gene>
<dbReference type="Pfam" id="PF08238">
    <property type="entry name" value="Sel1"/>
    <property type="match status" value="8"/>
</dbReference>
<protein>
    <submittedName>
        <fullName evidence="1">SEL1-like repeat protein</fullName>
    </submittedName>
</protein>
<dbReference type="EMBL" id="CP051672">
    <property type="protein sequence ID" value="QJE30050.1"/>
    <property type="molecule type" value="Genomic_DNA"/>
</dbReference>
<dbReference type="Gene3D" id="1.25.40.10">
    <property type="entry name" value="Tetratricopeptide repeat domain"/>
    <property type="match status" value="4"/>
</dbReference>
<dbReference type="InterPro" id="IPR006597">
    <property type="entry name" value="Sel1-like"/>
</dbReference>
<reference evidence="1 2" key="1">
    <citation type="submission" date="2020-04" db="EMBL/GenBank/DDBJ databases">
        <title>Complete Genomes and Methylome analysis of CBBP consortium that reverse antibiotic-induced susceptibility to vancomycin-resistant Enterococcus faecium infection.</title>
        <authorList>
            <person name="Fomenkov A."/>
            <person name="Zhang Z."/>
            <person name="Pamer E."/>
            <person name="Roberts R.J."/>
        </authorList>
    </citation>
    <scope>NUCLEOTIDE SEQUENCE [LARGE SCALE GENOMIC DNA]</scope>
    <source>
        <strain evidence="2">CBBP</strain>
    </source>
</reference>
<dbReference type="SUPFAM" id="SSF81901">
    <property type="entry name" value="HCP-like"/>
    <property type="match status" value="3"/>
</dbReference>
<evidence type="ECO:0000313" key="1">
    <source>
        <dbReference type="EMBL" id="QJE30050.1"/>
    </source>
</evidence>
<dbReference type="InterPro" id="IPR011990">
    <property type="entry name" value="TPR-like_helical_dom_sf"/>
</dbReference>
<organism evidence="1 2">
    <name type="scientific">Parabacteroides distasonis</name>
    <dbReference type="NCBI Taxonomy" id="823"/>
    <lineage>
        <taxon>Bacteria</taxon>
        <taxon>Pseudomonadati</taxon>
        <taxon>Bacteroidota</taxon>
        <taxon>Bacteroidia</taxon>
        <taxon>Bacteroidales</taxon>
        <taxon>Tannerellaceae</taxon>
        <taxon>Parabacteroides</taxon>
    </lineage>
</organism>
<dbReference type="PANTHER" id="PTHR11102:SF160">
    <property type="entry name" value="ERAD-ASSOCIATED E3 UBIQUITIN-PROTEIN LIGASE COMPONENT HRD3"/>
    <property type="match status" value="1"/>
</dbReference>
<name>A0A7L5EIX8_PARDI</name>
<proteinExistence type="predicted"/>
<dbReference type="SMART" id="SM00671">
    <property type="entry name" value="SEL1"/>
    <property type="match status" value="8"/>
</dbReference>